<name>A0ACC1SYM5_9HYPO</name>
<dbReference type="EMBL" id="JANRMS010000034">
    <property type="protein sequence ID" value="KAJ3548979.1"/>
    <property type="molecule type" value="Genomic_DNA"/>
</dbReference>
<protein>
    <submittedName>
        <fullName evidence="1">Uncharacterized protein</fullName>
    </submittedName>
</protein>
<dbReference type="Proteomes" id="UP001148629">
    <property type="component" value="Unassembled WGS sequence"/>
</dbReference>
<sequence>MTDDSFTQIWAPAPEDLQHSNVAKFINFINRKHGLGIVNYHQLHEFSVNPRTNTLFWLDAFEFLELGESTGPTEALVNHGGRMFPSPRFFPEARLNFAGTIFMKRNPNRVIISEVEEGTLQVKTHTWGALFSQVEEIAAALVTAGVKQGDRVAAVISNNEFAVALSLATLSIGGIWSSISPDFGPQGVLDRLTQITPRIVFCETTVNYSGKGKDLVANTRVWSEALARQPSLVNVVVLPPCSVEDLRSIAVGISFESFLASRRPRPMSFVQLPFDAPAFIVYSSGTTGPPKCILHSAGGVLLQAKKDFALHLDVRESDTYFQYTTTSWIMWVFVLCNVGLASNVVLYAGSPFYPDMGVLPRIIQKLRVSVFGTSARYLTELMDKNQSPKTQFDLSSLRKVSSTGSVLTADVARWFYNKGFPTNVQLLSCTGGTDCACTILHASPLLPVYAGEIACKTLGMAADVFTSEGASVATAEETGELVCTQPFPSEPLKFWGKNGLEKYRKAYYEMFGPSIWAQGDLVQPTKHAGFAMLGRSDGVLNPSGVRFGSAEIYNVTRRFQNEIEDALCVGQRRPQDKDETVILFVKLHPNLAESKSLKTRLLAQIEKDLSRRHVPKYVFYVPSIPYTVNGKKMETLIRDIVSGKGVKTHVVENPESVLAFKKYYWVEQEAAKQAQLDSKL</sequence>
<proteinExistence type="predicted"/>
<reference evidence="1" key="1">
    <citation type="submission" date="2022-08" db="EMBL/GenBank/DDBJ databases">
        <title>Genome Sequence of Fusarium decemcellulare.</title>
        <authorList>
            <person name="Buettner E."/>
        </authorList>
    </citation>
    <scope>NUCLEOTIDE SEQUENCE</scope>
    <source>
        <strain evidence="1">Babe19</strain>
    </source>
</reference>
<evidence type="ECO:0000313" key="2">
    <source>
        <dbReference type="Proteomes" id="UP001148629"/>
    </source>
</evidence>
<evidence type="ECO:0000313" key="1">
    <source>
        <dbReference type="EMBL" id="KAJ3548979.1"/>
    </source>
</evidence>
<gene>
    <name evidence="1" type="ORF">NM208_g742</name>
</gene>
<organism evidence="1 2">
    <name type="scientific">Fusarium decemcellulare</name>
    <dbReference type="NCBI Taxonomy" id="57161"/>
    <lineage>
        <taxon>Eukaryota</taxon>
        <taxon>Fungi</taxon>
        <taxon>Dikarya</taxon>
        <taxon>Ascomycota</taxon>
        <taxon>Pezizomycotina</taxon>
        <taxon>Sordariomycetes</taxon>
        <taxon>Hypocreomycetidae</taxon>
        <taxon>Hypocreales</taxon>
        <taxon>Nectriaceae</taxon>
        <taxon>Fusarium</taxon>
        <taxon>Fusarium decemcellulare species complex</taxon>
    </lineage>
</organism>
<accession>A0ACC1SYM5</accession>
<comment type="caution">
    <text evidence="1">The sequence shown here is derived from an EMBL/GenBank/DDBJ whole genome shotgun (WGS) entry which is preliminary data.</text>
</comment>
<keyword evidence="2" id="KW-1185">Reference proteome</keyword>